<evidence type="ECO:0000256" key="2">
    <source>
        <dbReference type="ARBA" id="ARBA00020697"/>
    </source>
</evidence>
<dbReference type="HOGENOM" id="CLU_2055123_0_0_1"/>
<keyword evidence="7" id="KW-1185">Reference proteome</keyword>
<dbReference type="InParanoid" id="W5LRU4"/>
<dbReference type="Pfam" id="PF15063">
    <property type="entry name" value="TC1"/>
    <property type="match status" value="1"/>
</dbReference>
<keyword evidence="3" id="KW-0131">Cell cycle</keyword>
<feature type="compositionally biased region" description="Low complexity" evidence="4">
    <location>
        <begin position="151"/>
        <end position="160"/>
    </location>
</feature>
<dbReference type="FunCoup" id="W5LRU4">
    <property type="interactions" value="34"/>
</dbReference>
<evidence type="ECO:0000313" key="7">
    <source>
        <dbReference type="Proteomes" id="UP000018467"/>
    </source>
</evidence>
<dbReference type="eggNOG" id="ENOG502SBE0">
    <property type="taxonomic scope" value="Eukaryota"/>
</dbReference>
<feature type="compositionally biased region" description="Basic and acidic residues" evidence="4">
    <location>
        <begin position="188"/>
        <end position="202"/>
    </location>
</feature>
<dbReference type="STRING" id="7994.ENSAMXP00000025637"/>
<reference evidence="7" key="1">
    <citation type="submission" date="2013-03" db="EMBL/GenBank/DDBJ databases">
        <authorList>
            <person name="Jeffery W."/>
            <person name="Warren W."/>
            <person name="Wilson R.K."/>
        </authorList>
    </citation>
    <scope>NUCLEOTIDE SEQUENCE</scope>
    <source>
        <strain evidence="7">female</strain>
    </source>
</reference>
<reference evidence="7" key="2">
    <citation type="journal article" date="2014" name="Nat. Commun.">
        <title>The cavefish genome reveals candidate genes for eye loss.</title>
        <authorList>
            <person name="McGaugh S.E."/>
            <person name="Gross J.B."/>
            <person name="Aken B."/>
            <person name="Blin M."/>
            <person name="Borowsky R."/>
            <person name="Chalopin D."/>
            <person name="Hinaux H."/>
            <person name="Jeffery W.R."/>
            <person name="Keene A."/>
            <person name="Ma L."/>
            <person name="Minx P."/>
            <person name="Murphy D."/>
            <person name="O'Quin K.E."/>
            <person name="Retaux S."/>
            <person name="Rohner N."/>
            <person name="Searle S.M."/>
            <person name="Stahl B.A."/>
            <person name="Tabin C."/>
            <person name="Volff J.N."/>
            <person name="Yoshizawa M."/>
            <person name="Warren W.C."/>
        </authorList>
    </citation>
    <scope>NUCLEOTIDE SEQUENCE [LARGE SCALE GENOMIC DNA]</scope>
    <source>
        <strain evidence="7">female</strain>
    </source>
</reference>
<dbReference type="InterPro" id="IPR039579">
    <property type="entry name" value="AVPI1"/>
</dbReference>
<dbReference type="Proteomes" id="UP000018467">
    <property type="component" value="Unassembled WGS sequence"/>
</dbReference>
<evidence type="ECO:0000256" key="4">
    <source>
        <dbReference type="SAM" id="MobiDB-lite"/>
    </source>
</evidence>
<feature type="region of interest" description="Disordered" evidence="4">
    <location>
        <begin position="53"/>
        <end position="91"/>
    </location>
</feature>
<feature type="domain" description="Arginine vasopressin-induced protein 1/transcriptional and immune response regulator" evidence="5">
    <location>
        <begin position="23"/>
        <end position="68"/>
    </location>
</feature>
<dbReference type="AlphaFoldDB" id="W5LRU4"/>
<sequence length="202" mass="21688">MEEVAAAPPALPGPSQPTFCRPAASERRSRKSGSANIFQGVNLRQLRRLFRSAGEPDAEQRARMVWGDWTAGAAEGEDGGQDEEEGEDEDRLAQALVGLRVRARNRSGIRAEPHRSDGVSATRGVRAFGHSFSERSPGQSSEAAADEDDAAAAGACGGQDPVTAGSCDSGDVLYEEEEVRGSWSRSGAVEKDPERYLHRIRH</sequence>
<dbReference type="Bgee" id="ENSAMXG00000024931">
    <property type="expression patterns" value="Expressed in intestine and 13 other cell types or tissues"/>
</dbReference>
<organism evidence="6 7">
    <name type="scientific">Astyanax mexicanus</name>
    <name type="common">Blind cave fish</name>
    <name type="synonym">Astyanax fasciatus mexicanus</name>
    <dbReference type="NCBI Taxonomy" id="7994"/>
    <lineage>
        <taxon>Eukaryota</taxon>
        <taxon>Metazoa</taxon>
        <taxon>Chordata</taxon>
        <taxon>Craniata</taxon>
        <taxon>Vertebrata</taxon>
        <taxon>Euteleostomi</taxon>
        <taxon>Actinopterygii</taxon>
        <taxon>Neopterygii</taxon>
        <taxon>Teleostei</taxon>
        <taxon>Ostariophysi</taxon>
        <taxon>Characiformes</taxon>
        <taxon>Characoidei</taxon>
        <taxon>Acestrorhamphidae</taxon>
        <taxon>Acestrorhamphinae</taxon>
        <taxon>Astyanax</taxon>
    </lineage>
</organism>
<accession>W5LRU4</accession>
<comment type="function">
    <text evidence="1">May be involved in MAP kinase activation, epithelial sodium channel (ENaC) down-regulation and cell cycling.</text>
</comment>
<name>W5LRU4_ASTMX</name>
<dbReference type="InterPro" id="IPR020282">
    <property type="entry name" value="Avpi1/C8orf4_dom"/>
</dbReference>
<evidence type="ECO:0000259" key="5">
    <source>
        <dbReference type="Pfam" id="PF15063"/>
    </source>
</evidence>
<reference evidence="6" key="4">
    <citation type="submission" date="2025-09" db="UniProtKB">
        <authorList>
            <consortium name="Ensembl"/>
        </authorList>
    </citation>
    <scope>IDENTIFICATION</scope>
</reference>
<reference evidence="6" key="3">
    <citation type="submission" date="2025-08" db="UniProtKB">
        <authorList>
            <consortium name="Ensembl"/>
        </authorList>
    </citation>
    <scope>IDENTIFICATION</scope>
</reference>
<protein>
    <recommendedName>
        <fullName evidence="2">Arginine vasopressin-induced protein 1</fullName>
    </recommendedName>
</protein>
<feature type="region of interest" description="Disordered" evidence="4">
    <location>
        <begin position="106"/>
        <end position="202"/>
    </location>
</feature>
<dbReference type="GeneTree" id="ENSGT00510000049872"/>
<feature type="compositionally biased region" description="Acidic residues" evidence="4">
    <location>
        <begin position="75"/>
        <end position="90"/>
    </location>
</feature>
<feature type="region of interest" description="Disordered" evidence="4">
    <location>
        <begin position="1"/>
        <end position="36"/>
    </location>
</feature>
<proteinExistence type="predicted"/>
<evidence type="ECO:0000313" key="6">
    <source>
        <dbReference type="Ensembl" id="ENSAMXP00000025637.2"/>
    </source>
</evidence>
<dbReference type="Ensembl" id="ENSAMXT00000025657.2">
    <property type="protein sequence ID" value="ENSAMXP00000025637.2"/>
    <property type="gene ID" value="ENSAMXG00000024931.2"/>
</dbReference>
<dbReference type="PANTHER" id="PTHR14350">
    <property type="entry name" value="ARGININE VASOPRESSIN-INDUCED PROTEIN 1"/>
    <property type="match status" value="1"/>
</dbReference>
<evidence type="ECO:0000256" key="3">
    <source>
        <dbReference type="ARBA" id="ARBA00023306"/>
    </source>
</evidence>
<evidence type="ECO:0000256" key="1">
    <source>
        <dbReference type="ARBA" id="ARBA00002403"/>
    </source>
</evidence>